<protein>
    <submittedName>
        <fullName evidence="3">Uncharacterized protein</fullName>
    </submittedName>
</protein>
<organism evidence="3 5">
    <name type="scientific">Butyricimonas virosa</name>
    <dbReference type="NCBI Taxonomy" id="544645"/>
    <lineage>
        <taxon>Bacteria</taxon>
        <taxon>Pseudomonadati</taxon>
        <taxon>Bacteroidota</taxon>
        <taxon>Bacteroidia</taxon>
        <taxon>Bacteroidales</taxon>
        <taxon>Odoribacteraceae</taxon>
        <taxon>Butyricimonas</taxon>
    </lineage>
</organism>
<dbReference type="STRING" id="1121130.GCA_000519105_03738"/>
<dbReference type="AlphaFoldDB" id="A0A412X161"/>
<dbReference type="Proteomes" id="UP000654720">
    <property type="component" value="Chromosome"/>
</dbReference>
<evidence type="ECO:0000313" key="2">
    <source>
        <dbReference type="EMBL" id="QRO50203.1"/>
    </source>
</evidence>
<gene>
    <name evidence="3" type="ORF">DWW18_09045</name>
    <name evidence="4" type="ORF">DWZ68_09260</name>
    <name evidence="2" type="ORF">I6J59_00760</name>
</gene>
<dbReference type="RefSeq" id="WP_027202244.1">
    <property type="nucleotide sequence ID" value="NZ_CABJDM010000009.1"/>
</dbReference>
<dbReference type="EMBL" id="QRPV01000009">
    <property type="protein sequence ID" value="RHM43255.1"/>
    <property type="molecule type" value="Genomic_DNA"/>
</dbReference>
<keyword evidence="7" id="KW-1185">Reference proteome</keyword>
<dbReference type="Proteomes" id="UP000283589">
    <property type="component" value="Unassembled WGS sequence"/>
</dbReference>
<name>A0A412X161_9BACT</name>
<evidence type="ECO:0000313" key="7">
    <source>
        <dbReference type="Proteomes" id="UP000654720"/>
    </source>
</evidence>
<evidence type="ECO:0000313" key="5">
    <source>
        <dbReference type="Proteomes" id="UP000283589"/>
    </source>
</evidence>
<feature type="chain" id="PRO_5044602250" evidence="1">
    <location>
        <begin position="29"/>
        <end position="106"/>
    </location>
</feature>
<keyword evidence="1" id="KW-0732">Signal</keyword>
<dbReference type="Proteomes" id="UP000286038">
    <property type="component" value="Unassembled WGS sequence"/>
</dbReference>
<dbReference type="EMBL" id="CP069450">
    <property type="protein sequence ID" value="QRO50203.1"/>
    <property type="molecule type" value="Genomic_DNA"/>
</dbReference>
<evidence type="ECO:0000313" key="6">
    <source>
        <dbReference type="Proteomes" id="UP000286038"/>
    </source>
</evidence>
<evidence type="ECO:0000313" key="4">
    <source>
        <dbReference type="EMBL" id="RHM43255.1"/>
    </source>
</evidence>
<reference evidence="2 7" key="2">
    <citation type="submission" date="2021-02" db="EMBL/GenBank/DDBJ databases">
        <title>FDA dAtabase for Regulatory Grade micrObial Sequences (FDA-ARGOS): Supporting development and validation of Infectious Disease Dx tests.</title>
        <authorList>
            <person name="Carlson P."/>
            <person name="Fischbach M."/>
            <person name="Hastie J."/>
            <person name="Bilen M."/>
            <person name="Cheng A."/>
            <person name="Tallon L."/>
            <person name="Sadzewicz L."/>
            <person name="Zhao X."/>
            <person name="Boylan J."/>
            <person name="Ott S."/>
            <person name="Bowen H."/>
            <person name="Vavikolanu K."/>
            <person name="Mehta A."/>
            <person name="Aluvathingal J."/>
            <person name="Nadendla S."/>
            <person name="Yan Y."/>
            <person name="Sichtig H."/>
        </authorList>
    </citation>
    <scope>NUCLEOTIDE SEQUENCE [LARGE SCALE GENOMIC DNA]</scope>
    <source>
        <strain evidence="2 7">FDAARGOS_1229</strain>
    </source>
</reference>
<reference evidence="5 6" key="1">
    <citation type="submission" date="2018-08" db="EMBL/GenBank/DDBJ databases">
        <title>A genome reference for cultivated species of the human gut microbiota.</title>
        <authorList>
            <person name="Zou Y."/>
            <person name="Xue W."/>
            <person name="Luo G."/>
        </authorList>
    </citation>
    <scope>NUCLEOTIDE SEQUENCE [LARGE SCALE GENOMIC DNA]</scope>
    <source>
        <strain evidence="3 5">AF14-49</strain>
        <strain evidence="4 6">AF34-33</strain>
    </source>
</reference>
<evidence type="ECO:0000256" key="1">
    <source>
        <dbReference type="SAM" id="SignalP"/>
    </source>
</evidence>
<dbReference type="EMBL" id="QRZA01000009">
    <property type="protein sequence ID" value="RGV34068.1"/>
    <property type="molecule type" value="Genomic_DNA"/>
</dbReference>
<feature type="signal peptide" evidence="1">
    <location>
        <begin position="1"/>
        <end position="28"/>
    </location>
</feature>
<proteinExistence type="predicted"/>
<evidence type="ECO:0000313" key="3">
    <source>
        <dbReference type="EMBL" id="RGV34068.1"/>
    </source>
</evidence>
<sequence>MKNEIFKKMRTMILLLGVTLFFSSFVSSDDDYIIINCPGNLAYDPVVDACVPEAENDGKGLVCVIKKIKTGEIKFACDPKGEKDNCRTDSWGHELSCPNATIVIPN</sequence>
<accession>A0A412X161</accession>
<dbReference type="GeneID" id="93097012"/>